<dbReference type="AlphaFoldDB" id="A0AAD5XKW8"/>
<sequence length="270" mass="30355">MSATPMLSRASPLYDNCTVFSPNGVPMFRASRKKLDWYLSRGLAEAIDDTSIRLLFEPAGMGHGLNGEETYFLEDKLNICVGCGSEDSLTAHHIVPLQYRRHMPLEIKSHYSVDVVLLCVVCHDAYERHAADLKLALADAHQAPLNGVGLILHRETRKLHSDIKAMLMSQKPGSRIPPERARQLENSVRAALSIPAEKAQIPEEAINEALERPVLVKGKDYKSHGEIVIDSISDNQLDNFCRQWRAHFIDNVRPRFLSEAWRVDGPVRKS</sequence>
<organism evidence="1 2">
    <name type="scientific">Geranomyces variabilis</name>
    <dbReference type="NCBI Taxonomy" id="109894"/>
    <lineage>
        <taxon>Eukaryota</taxon>
        <taxon>Fungi</taxon>
        <taxon>Fungi incertae sedis</taxon>
        <taxon>Chytridiomycota</taxon>
        <taxon>Chytridiomycota incertae sedis</taxon>
        <taxon>Chytridiomycetes</taxon>
        <taxon>Spizellomycetales</taxon>
        <taxon>Powellomycetaceae</taxon>
        <taxon>Geranomyces</taxon>
    </lineage>
</organism>
<keyword evidence="1" id="KW-0540">Nuclease</keyword>
<comment type="caution">
    <text evidence="1">The sequence shown here is derived from an EMBL/GenBank/DDBJ whole genome shotgun (WGS) entry which is preliminary data.</text>
</comment>
<dbReference type="EMBL" id="JADGJQ010000058">
    <property type="protein sequence ID" value="KAJ3174903.1"/>
    <property type="molecule type" value="Genomic_DNA"/>
</dbReference>
<keyword evidence="2" id="KW-1185">Reference proteome</keyword>
<keyword evidence="1" id="KW-0269">Exonuclease</keyword>
<keyword evidence="1" id="KW-0378">Hydrolase</keyword>
<evidence type="ECO:0000313" key="2">
    <source>
        <dbReference type="Proteomes" id="UP001212152"/>
    </source>
</evidence>
<protein>
    <submittedName>
        <fullName evidence="1">Exonuclease 3'-5' domain-containing protein 2</fullName>
    </submittedName>
</protein>
<proteinExistence type="predicted"/>
<dbReference type="Proteomes" id="UP001212152">
    <property type="component" value="Unassembled WGS sequence"/>
</dbReference>
<name>A0AAD5XKW8_9FUNG</name>
<dbReference type="GO" id="GO:0004527">
    <property type="term" value="F:exonuclease activity"/>
    <property type="evidence" value="ECO:0007669"/>
    <property type="project" value="UniProtKB-KW"/>
</dbReference>
<reference evidence="1" key="1">
    <citation type="submission" date="2020-05" db="EMBL/GenBank/DDBJ databases">
        <title>Phylogenomic resolution of chytrid fungi.</title>
        <authorList>
            <person name="Stajich J.E."/>
            <person name="Amses K."/>
            <person name="Simmons R."/>
            <person name="Seto K."/>
            <person name="Myers J."/>
            <person name="Bonds A."/>
            <person name="Quandt C.A."/>
            <person name="Barry K."/>
            <person name="Liu P."/>
            <person name="Grigoriev I."/>
            <person name="Longcore J.E."/>
            <person name="James T.Y."/>
        </authorList>
    </citation>
    <scope>NUCLEOTIDE SEQUENCE</scope>
    <source>
        <strain evidence="1">JEL0379</strain>
    </source>
</reference>
<evidence type="ECO:0000313" key="1">
    <source>
        <dbReference type="EMBL" id="KAJ3174903.1"/>
    </source>
</evidence>
<gene>
    <name evidence="1" type="primary">EXD2</name>
    <name evidence="1" type="ORF">HDU87_006569</name>
</gene>
<accession>A0AAD5XKW8</accession>